<feature type="region of interest" description="Disordered" evidence="1">
    <location>
        <begin position="137"/>
        <end position="199"/>
    </location>
</feature>
<dbReference type="InterPro" id="IPR025295">
    <property type="entry name" value="eCIS_core_dom"/>
</dbReference>
<name>A0A917HFK8_9BACL</name>
<dbReference type="EMBL" id="BMHY01000007">
    <property type="protein sequence ID" value="GGG77709.1"/>
    <property type="molecule type" value="Genomic_DNA"/>
</dbReference>
<reference evidence="3 4" key="1">
    <citation type="journal article" date="2014" name="Int. J. Syst. Evol. Microbiol.">
        <title>Complete genome sequence of Corynebacterium casei LMG S-19264T (=DSM 44701T), isolated from a smear-ripened cheese.</title>
        <authorList>
            <consortium name="US DOE Joint Genome Institute (JGI-PGF)"/>
            <person name="Walter F."/>
            <person name="Albersmeier A."/>
            <person name="Kalinowski J."/>
            <person name="Ruckert C."/>
        </authorList>
    </citation>
    <scope>NUCLEOTIDE SEQUENCE [LARGE SCALE GENOMIC DNA]</scope>
    <source>
        <strain evidence="3 4">CGMCC 1.15286</strain>
    </source>
</reference>
<comment type="caution">
    <text evidence="3">The sequence shown here is derived from an EMBL/GenBank/DDBJ whole genome shotgun (WGS) entry which is preliminary data.</text>
</comment>
<gene>
    <name evidence="3" type="ORF">GCM10010918_38070</name>
</gene>
<keyword evidence="4" id="KW-1185">Reference proteome</keyword>
<dbReference type="AlphaFoldDB" id="A0A917HFK8"/>
<feature type="domain" description="eCIS core" evidence="2">
    <location>
        <begin position="73"/>
        <end position="138"/>
    </location>
</feature>
<feature type="region of interest" description="Disordered" evidence="1">
    <location>
        <begin position="1"/>
        <end position="77"/>
    </location>
</feature>
<evidence type="ECO:0000313" key="3">
    <source>
        <dbReference type="EMBL" id="GGG77709.1"/>
    </source>
</evidence>
<evidence type="ECO:0000313" key="4">
    <source>
        <dbReference type="Proteomes" id="UP000600247"/>
    </source>
</evidence>
<feature type="compositionally biased region" description="Polar residues" evidence="1">
    <location>
        <begin position="137"/>
        <end position="146"/>
    </location>
</feature>
<feature type="compositionally biased region" description="Polar residues" evidence="1">
    <location>
        <begin position="11"/>
        <end position="45"/>
    </location>
</feature>
<accession>A0A917HFK8</accession>
<feature type="compositionally biased region" description="Basic residues" evidence="1">
    <location>
        <begin position="1"/>
        <end position="10"/>
    </location>
</feature>
<evidence type="ECO:0000256" key="1">
    <source>
        <dbReference type="SAM" id="MobiDB-lite"/>
    </source>
</evidence>
<proteinExistence type="predicted"/>
<sequence length="581" mass="63523">MHQRISKKQKASQQAGPVIQKKTSSNGAAVPMSSSRIAQLQQTAGNRAVAQLMQTQDSASALPPQATPNRTGLPDQLKSGVEQLSGMSMDDVQVHYNSSKPSQLNALAYAQGSQIHVAPGQEKHLPHEAWHVVQQKQGRVKPTTQMGDVDVNDNPSLESEADRMGASAARSGTGVSSRELADVPAPSGSAQLFTGANDDNLDRLKKSRTASGNANMQLDHSVSQDMMKKLAATADSIGEMVQPSATQYVLTKAAYTKFSDAAKPEEGESELKNTLLNLKNNITPGYQLTTGNPGSGFDPQMVMAGKKSVQTQRSASILELDTQIRKLALLPVLNHQEAIDSYDEGLDTAIAAVLEAIADCLTEISKGTAPVFDPAIWYDYKPDEDTAEKKVKRVSAEWLDAKPAELGRDKGNYPPNLAPVSFDWDITVPIFTKRKIEKQKKNKQAVDIDHRVRNVSVSVSIPVKCWKHIYDRHYIPTFAGKIEAINTFWKTNPFTVITKQLIQPEIDMLINRKLDLPFIDDSINSEKSIMINEYINMLFFQGTIDPFVDDSDELSLAIELKSIAPQDSGLGYGITPSLLQA</sequence>
<organism evidence="3 4">
    <name type="scientific">Paenibacillus radicis</name>
    <name type="common">ex Gao et al. 2016</name>
    <dbReference type="NCBI Taxonomy" id="1737354"/>
    <lineage>
        <taxon>Bacteria</taxon>
        <taxon>Bacillati</taxon>
        <taxon>Bacillota</taxon>
        <taxon>Bacilli</taxon>
        <taxon>Bacillales</taxon>
        <taxon>Paenibacillaceae</taxon>
        <taxon>Paenibacillus</taxon>
    </lineage>
</organism>
<protein>
    <recommendedName>
        <fullName evidence="2">eCIS core domain-containing protein</fullName>
    </recommendedName>
</protein>
<dbReference type="Proteomes" id="UP000600247">
    <property type="component" value="Unassembled WGS sequence"/>
</dbReference>
<dbReference type="RefSeq" id="WP_229692257.1">
    <property type="nucleotide sequence ID" value="NZ_BMHY01000007.1"/>
</dbReference>
<dbReference type="Pfam" id="PF13699">
    <property type="entry name" value="eCIS_core"/>
    <property type="match status" value="1"/>
</dbReference>
<evidence type="ECO:0000259" key="2">
    <source>
        <dbReference type="Pfam" id="PF13699"/>
    </source>
</evidence>